<protein>
    <submittedName>
        <fullName evidence="2">Uncharacterized protein</fullName>
    </submittedName>
</protein>
<reference evidence="2 3" key="1">
    <citation type="submission" date="2023-03" db="EMBL/GenBank/DDBJ databases">
        <title>Complete genome sequence of Tepidibacter sp. SWIR-1, isolated from a deep-sea hydrothermal vent.</title>
        <authorList>
            <person name="Li X."/>
        </authorList>
    </citation>
    <scope>NUCLEOTIDE SEQUENCE [LARGE SCALE GENOMIC DNA]</scope>
    <source>
        <strain evidence="2 3">SWIR-1</strain>
    </source>
</reference>
<feature type="transmembrane region" description="Helical" evidence="1">
    <location>
        <begin position="184"/>
        <end position="207"/>
    </location>
</feature>
<evidence type="ECO:0000313" key="3">
    <source>
        <dbReference type="Proteomes" id="UP001222800"/>
    </source>
</evidence>
<sequence>MSKKKISIFFIPYISGESFLLMALFVILAPMMILGLVTQFLGMTIGPFLEPILKSYSSLISLPIIFFVKPESLATAFGTTTMSEVEIQAFFEEALKHTSKIDFLYMNLIFAGVMAILILLYSYKNGVKKGFLGWIGRYFLLNLLITVPLWGYIINKLPIVSKDIELSKVHYTEIYASMQGQVKIALAILLITVIIVTIIGHFVILFIGKNYVERKQYWEYRKKEKEARRLEKIEQKKNKKTEYY</sequence>
<gene>
    <name evidence="2" type="ORF">P4S50_02045</name>
</gene>
<keyword evidence="3" id="KW-1185">Reference proteome</keyword>
<accession>A0ABY8ED63</accession>
<name>A0ABY8ED63_9FIRM</name>
<feature type="transmembrane region" description="Helical" evidence="1">
    <location>
        <begin position="103"/>
        <end position="123"/>
    </location>
</feature>
<organism evidence="2 3">
    <name type="scientific">Tepidibacter hydrothermalis</name>
    <dbReference type="NCBI Taxonomy" id="3036126"/>
    <lineage>
        <taxon>Bacteria</taxon>
        <taxon>Bacillati</taxon>
        <taxon>Bacillota</taxon>
        <taxon>Clostridia</taxon>
        <taxon>Peptostreptococcales</taxon>
        <taxon>Peptostreptococcaceae</taxon>
        <taxon>Tepidibacter</taxon>
    </lineage>
</organism>
<dbReference type="RefSeq" id="WP_277732843.1">
    <property type="nucleotide sequence ID" value="NZ_CP120733.1"/>
</dbReference>
<proteinExistence type="predicted"/>
<evidence type="ECO:0000256" key="1">
    <source>
        <dbReference type="SAM" id="Phobius"/>
    </source>
</evidence>
<feature type="transmembrane region" description="Helical" evidence="1">
    <location>
        <begin position="135"/>
        <end position="153"/>
    </location>
</feature>
<dbReference type="EMBL" id="CP120733">
    <property type="protein sequence ID" value="WFD10878.1"/>
    <property type="molecule type" value="Genomic_DNA"/>
</dbReference>
<keyword evidence="1" id="KW-0472">Membrane</keyword>
<evidence type="ECO:0000313" key="2">
    <source>
        <dbReference type="EMBL" id="WFD10878.1"/>
    </source>
</evidence>
<dbReference type="Proteomes" id="UP001222800">
    <property type="component" value="Chromosome"/>
</dbReference>
<feature type="transmembrane region" description="Helical" evidence="1">
    <location>
        <begin position="20"/>
        <end position="41"/>
    </location>
</feature>
<keyword evidence="1" id="KW-1133">Transmembrane helix</keyword>
<keyword evidence="1" id="KW-0812">Transmembrane</keyword>